<organism evidence="1 2">
    <name type="scientific">Saccharopolyspora spinosa</name>
    <dbReference type="NCBI Taxonomy" id="60894"/>
    <lineage>
        <taxon>Bacteria</taxon>
        <taxon>Bacillati</taxon>
        <taxon>Actinomycetota</taxon>
        <taxon>Actinomycetes</taxon>
        <taxon>Pseudonocardiales</taxon>
        <taxon>Pseudonocardiaceae</taxon>
        <taxon>Saccharopolyspora</taxon>
    </lineage>
</organism>
<evidence type="ECO:0000313" key="1">
    <source>
        <dbReference type="EMBL" id="PKW12543.1"/>
    </source>
</evidence>
<evidence type="ECO:0000313" key="2">
    <source>
        <dbReference type="Proteomes" id="UP000233786"/>
    </source>
</evidence>
<dbReference type="AlphaFoldDB" id="A0A2N3XPE4"/>
<accession>A0A2N3XPE4</accession>
<protein>
    <recommendedName>
        <fullName evidence="3">SnoaL-like protein</fullName>
    </recommendedName>
</protein>
<gene>
    <name evidence="1" type="ORF">A8926_0004</name>
</gene>
<name>A0A2N3XPE4_SACSN</name>
<sequence>MTAVLTIETPLAKTVAGSSAFAVAEFIGEQVFEVLSGRRAMHEVREHVSREVAGLLLATRLHAAQGPDYRLRSVHACLVTGFAVEACMIVGTRYRVRALVMRVEQDDGHWVCTLLSLV</sequence>
<dbReference type="Proteomes" id="UP000233786">
    <property type="component" value="Unassembled WGS sequence"/>
</dbReference>
<dbReference type="Pfam" id="PF20060">
    <property type="entry name" value="DUF6459"/>
    <property type="match status" value="1"/>
</dbReference>
<dbReference type="OrthoDB" id="3266345at2"/>
<reference evidence="1" key="1">
    <citation type="submission" date="2017-12" db="EMBL/GenBank/DDBJ databases">
        <title>Sequencing the genomes of 1000 Actinobacteria strains.</title>
        <authorList>
            <person name="Klenk H.-P."/>
        </authorList>
    </citation>
    <scope>NUCLEOTIDE SEQUENCE [LARGE SCALE GENOMIC DNA]</scope>
    <source>
        <strain evidence="1">DSM 44228</strain>
    </source>
</reference>
<keyword evidence="2" id="KW-1185">Reference proteome</keyword>
<dbReference type="EMBL" id="PJNB01000001">
    <property type="protein sequence ID" value="PKW12543.1"/>
    <property type="molecule type" value="Genomic_DNA"/>
</dbReference>
<dbReference type="RefSeq" id="WP_010315563.1">
    <property type="nucleotide sequence ID" value="NZ_CP061007.1"/>
</dbReference>
<evidence type="ECO:0008006" key="3">
    <source>
        <dbReference type="Google" id="ProtNLM"/>
    </source>
</evidence>
<dbReference type="InterPro" id="IPR045596">
    <property type="entry name" value="DUF6459"/>
</dbReference>
<comment type="caution">
    <text evidence="1">The sequence shown here is derived from an EMBL/GenBank/DDBJ whole genome shotgun (WGS) entry which is preliminary data.</text>
</comment>
<proteinExistence type="predicted"/>